<evidence type="ECO:0000256" key="3">
    <source>
        <dbReference type="ARBA" id="ARBA00023002"/>
    </source>
</evidence>
<dbReference type="PANTHER" id="PTHR24320:SF236">
    <property type="entry name" value="SHORT-CHAIN DEHYDROGENASE-RELATED"/>
    <property type="match status" value="1"/>
</dbReference>
<evidence type="ECO:0000256" key="2">
    <source>
        <dbReference type="ARBA" id="ARBA00022857"/>
    </source>
</evidence>
<protein>
    <recommendedName>
        <fullName evidence="7">NAD(P)-binding protein</fullName>
    </recommendedName>
</protein>
<dbReference type="InterPro" id="IPR002347">
    <property type="entry name" value="SDR_fam"/>
</dbReference>
<dbReference type="Gene3D" id="3.40.50.720">
    <property type="entry name" value="NAD(P)-binding Rossmann-like Domain"/>
    <property type="match status" value="1"/>
</dbReference>
<comment type="similarity">
    <text evidence="1">Belongs to the short-chain dehydrogenases/reductases (SDR) family.</text>
</comment>
<organism evidence="5 6">
    <name type="scientific">Marasmius crinis-equi</name>
    <dbReference type="NCBI Taxonomy" id="585013"/>
    <lineage>
        <taxon>Eukaryota</taxon>
        <taxon>Fungi</taxon>
        <taxon>Dikarya</taxon>
        <taxon>Basidiomycota</taxon>
        <taxon>Agaricomycotina</taxon>
        <taxon>Agaricomycetes</taxon>
        <taxon>Agaricomycetidae</taxon>
        <taxon>Agaricales</taxon>
        <taxon>Marasmiineae</taxon>
        <taxon>Marasmiaceae</taxon>
        <taxon>Marasmius</taxon>
    </lineage>
</organism>
<reference evidence="5 6" key="1">
    <citation type="submission" date="2024-02" db="EMBL/GenBank/DDBJ databases">
        <title>A draft genome for the cacao thread blight pathogen Marasmius crinis-equi.</title>
        <authorList>
            <person name="Cohen S.P."/>
            <person name="Baruah I.K."/>
            <person name="Amoako-Attah I."/>
            <person name="Bukari Y."/>
            <person name="Meinhardt L.W."/>
            <person name="Bailey B.A."/>
        </authorList>
    </citation>
    <scope>NUCLEOTIDE SEQUENCE [LARGE SCALE GENOMIC DNA]</scope>
    <source>
        <strain evidence="5 6">GH-76</strain>
    </source>
</reference>
<keyword evidence="3" id="KW-0560">Oxidoreductase</keyword>
<evidence type="ECO:0000313" key="6">
    <source>
        <dbReference type="Proteomes" id="UP001465976"/>
    </source>
</evidence>
<gene>
    <name evidence="5" type="ORF">V5O48_000523</name>
</gene>
<keyword evidence="4" id="KW-0812">Transmembrane</keyword>
<dbReference type="SUPFAM" id="SSF51735">
    <property type="entry name" value="NAD(P)-binding Rossmann-fold domains"/>
    <property type="match status" value="1"/>
</dbReference>
<evidence type="ECO:0000313" key="5">
    <source>
        <dbReference type="EMBL" id="KAL0581480.1"/>
    </source>
</evidence>
<dbReference type="PRINTS" id="PR00081">
    <property type="entry name" value="GDHRDH"/>
</dbReference>
<dbReference type="PANTHER" id="PTHR24320">
    <property type="entry name" value="RETINOL DEHYDROGENASE"/>
    <property type="match status" value="1"/>
</dbReference>
<keyword evidence="4" id="KW-1133">Transmembrane helix</keyword>
<accession>A0ABR3G1N4</accession>
<feature type="transmembrane region" description="Helical" evidence="4">
    <location>
        <begin position="244"/>
        <end position="263"/>
    </location>
</feature>
<dbReference type="EMBL" id="JBAHYK010000009">
    <property type="protein sequence ID" value="KAL0581480.1"/>
    <property type="molecule type" value="Genomic_DNA"/>
</dbReference>
<evidence type="ECO:0000256" key="1">
    <source>
        <dbReference type="ARBA" id="ARBA00006484"/>
    </source>
</evidence>
<sequence>MGGFLSRLDEWFPPKPTWTPDNIPDLTGKIAIVTGGNTGLGKLTVQELLKHNAKVYLAARNKKSAEETIEELRTRTGKEAIFLQLDLADLTSIKTCADEFLGHESELHLLYNNAGVMQPPFEKTTAQGFDLQFGVNVLGHFYLTKLLLPTLLSTAKKCPEQHVRVVTVSSMAHVQFPQLKFDTFKDSPARSRVGYYNLPGVVSSQFLYGQSKFGNIVFAKELARRYGDQGIISTSVHPGAIDTGLWTAGTMPWIIIFIARLIFLHPMMYGVYTQLYAGTAPETAKMNGEYFVPWARRGKPHRNAEDAPLGKKLWEYMEEQVHEI</sequence>
<evidence type="ECO:0008006" key="7">
    <source>
        <dbReference type="Google" id="ProtNLM"/>
    </source>
</evidence>
<comment type="caution">
    <text evidence="5">The sequence shown here is derived from an EMBL/GenBank/DDBJ whole genome shotgun (WGS) entry which is preliminary data.</text>
</comment>
<name>A0ABR3G1N4_9AGAR</name>
<proteinExistence type="inferred from homology"/>
<keyword evidence="2" id="KW-0521">NADP</keyword>
<keyword evidence="6" id="KW-1185">Reference proteome</keyword>
<keyword evidence="4" id="KW-0472">Membrane</keyword>
<dbReference type="Pfam" id="PF00106">
    <property type="entry name" value="adh_short"/>
    <property type="match status" value="1"/>
</dbReference>
<dbReference type="InterPro" id="IPR036291">
    <property type="entry name" value="NAD(P)-bd_dom_sf"/>
</dbReference>
<evidence type="ECO:0000256" key="4">
    <source>
        <dbReference type="SAM" id="Phobius"/>
    </source>
</evidence>
<dbReference type="Proteomes" id="UP001465976">
    <property type="component" value="Unassembled WGS sequence"/>
</dbReference>